<sequence length="608" mass="69929">MTVIENEKNELIPTRIVTGWRVCMDYRKLNSATCKDHFPMPFIDQMLDCLAGRSFYCFLDGYSGYNQINITLEDQEKTTFTCPYGTFAFSRMPFGLCNAPATFQRCMMSIFSDMVEYFLEVFMDDFSVVGDSFEHCLNNLRQVLKRCEGTNLVLNWEECHFMVDKGIVLGHKISKHGIEVDRAKIEIISKLPPPTSVKGVRSFLGHAGFYRRFIKDFSKIANPMCKLLEKDAKFVFDENCLKDFEELKQRLTTAPIIVMPDWSLPFKLMCDASGVSIGEMLGQRHNKVLHPVYYARRPQGDLEINDAFPDEHILALSSTFAPWYANIANYLVSGLISDGLESYQRKKFLRYCRQYYWEEQYLFRVCVDNIIRRCVPEEEVMSILKACHDSPVGGHHGGNRTAAKVLECGEIKSILAKTVNANRSDWSRKLDDALWAYRMAYNTPIGTSPYRLVFGKACHLPVELEHKAMWALKRLNLDWAEAANLRLTQLNKMEEFRFHAYESAAVYKERMKFVHDKKILKREFKTGDLVLLFNSRLKLFPGKIKSKWSGPFKVVNASPYGAVELESTDGSQTFKVNGQRIKHYLGTDGEKYLVEQLALKDGPCPTIE</sequence>
<organism evidence="1 2">
    <name type="scientific">Nicotiana tabacum</name>
    <name type="common">Common tobacco</name>
    <dbReference type="NCBI Taxonomy" id="4097"/>
    <lineage>
        <taxon>Eukaryota</taxon>
        <taxon>Viridiplantae</taxon>
        <taxon>Streptophyta</taxon>
        <taxon>Embryophyta</taxon>
        <taxon>Tracheophyta</taxon>
        <taxon>Spermatophyta</taxon>
        <taxon>Magnoliopsida</taxon>
        <taxon>eudicotyledons</taxon>
        <taxon>Gunneridae</taxon>
        <taxon>Pentapetalae</taxon>
        <taxon>asterids</taxon>
        <taxon>lamiids</taxon>
        <taxon>Solanales</taxon>
        <taxon>Solanaceae</taxon>
        <taxon>Nicotianoideae</taxon>
        <taxon>Nicotianeae</taxon>
        <taxon>Nicotiana</taxon>
    </lineage>
</organism>
<keyword evidence="1" id="KW-1185">Reference proteome</keyword>
<evidence type="ECO:0000313" key="1">
    <source>
        <dbReference type="Proteomes" id="UP000790787"/>
    </source>
</evidence>
<proteinExistence type="predicted"/>
<evidence type="ECO:0000313" key="2">
    <source>
        <dbReference type="RefSeq" id="XP_075077272.1"/>
    </source>
</evidence>
<reference evidence="1" key="1">
    <citation type="journal article" date="2014" name="Nat. Commun.">
        <title>The tobacco genome sequence and its comparison with those of tomato and potato.</title>
        <authorList>
            <person name="Sierro N."/>
            <person name="Battey J.N."/>
            <person name="Ouadi S."/>
            <person name="Bakaher N."/>
            <person name="Bovet L."/>
            <person name="Willig A."/>
            <person name="Goepfert S."/>
            <person name="Peitsch M.C."/>
            <person name="Ivanov N.V."/>
        </authorList>
    </citation>
    <scope>NUCLEOTIDE SEQUENCE [LARGE SCALE GENOMIC DNA]</scope>
</reference>
<dbReference type="Proteomes" id="UP000790787">
    <property type="component" value="Chromosome 1"/>
</dbReference>
<dbReference type="RefSeq" id="XP_075077272.1">
    <property type="nucleotide sequence ID" value="XM_075221171.1"/>
</dbReference>
<protein>
    <submittedName>
        <fullName evidence="2">Uncharacterized protein LOC142164007</fullName>
    </submittedName>
</protein>
<name>A0AC58RX28_TOBAC</name>
<gene>
    <name evidence="2" type="primary">LOC142164007</name>
</gene>
<reference evidence="2" key="2">
    <citation type="submission" date="2025-08" db="UniProtKB">
        <authorList>
            <consortium name="RefSeq"/>
        </authorList>
    </citation>
    <scope>IDENTIFICATION</scope>
    <source>
        <tissue evidence="2">Leaf</tissue>
    </source>
</reference>
<accession>A0AC58RX28</accession>